<keyword evidence="7" id="KW-0234">DNA repair</keyword>
<dbReference type="GO" id="GO:0006334">
    <property type="term" value="P:nucleosome assembly"/>
    <property type="evidence" value="ECO:0007669"/>
    <property type="project" value="TreeGrafter"/>
</dbReference>
<reference evidence="12" key="1">
    <citation type="journal article" date="2013" name="Nature">
        <title>Pan genome of the phytoplankton Emiliania underpins its global distribution.</title>
        <authorList>
            <person name="Read B.A."/>
            <person name="Kegel J."/>
            <person name="Klute M.J."/>
            <person name="Kuo A."/>
            <person name="Lefebvre S.C."/>
            <person name="Maumus F."/>
            <person name="Mayer C."/>
            <person name="Miller J."/>
            <person name="Monier A."/>
            <person name="Salamov A."/>
            <person name="Young J."/>
            <person name="Aguilar M."/>
            <person name="Claverie J.M."/>
            <person name="Frickenhaus S."/>
            <person name="Gonzalez K."/>
            <person name="Herman E.K."/>
            <person name="Lin Y.C."/>
            <person name="Napier J."/>
            <person name="Ogata H."/>
            <person name="Sarno A.F."/>
            <person name="Shmutz J."/>
            <person name="Schroeder D."/>
            <person name="de Vargas C."/>
            <person name="Verret F."/>
            <person name="von Dassow P."/>
            <person name="Valentin K."/>
            <person name="Van de Peer Y."/>
            <person name="Wheeler G."/>
            <person name="Dacks J.B."/>
            <person name="Delwiche C.F."/>
            <person name="Dyhrman S.T."/>
            <person name="Glockner G."/>
            <person name="John U."/>
            <person name="Richards T."/>
            <person name="Worden A.Z."/>
            <person name="Zhang X."/>
            <person name="Grigoriev I.V."/>
            <person name="Allen A.E."/>
            <person name="Bidle K."/>
            <person name="Borodovsky M."/>
            <person name="Bowler C."/>
            <person name="Brownlee C."/>
            <person name="Cock J.M."/>
            <person name="Elias M."/>
            <person name="Gladyshev V.N."/>
            <person name="Groth M."/>
            <person name="Guda C."/>
            <person name="Hadaegh A."/>
            <person name="Iglesias-Rodriguez M.D."/>
            <person name="Jenkins J."/>
            <person name="Jones B.M."/>
            <person name="Lawson T."/>
            <person name="Leese F."/>
            <person name="Lindquist E."/>
            <person name="Lobanov A."/>
            <person name="Lomsadze A."/>
            <person name="Malik S.B."/>
            <person name="Marsh M.E."/>
            <person name="Mackinder L."/>
            <person name="Mock T."/>
            <person name="Mueller-Roeber B."/>
            <person name="Pagarete A."/>
            <person name="Parker M."/>
            <person name="Probert I."/>
            <person name="Quesneville H."/>
            <person name="Raines C."/>
            <person name="Rensing S.A."/>
            <person name="Riano-Pachon D.M."/>
            <person name="Richier S."/>
            <person name="Rokitta S."/>
            <person name="Shiraiwa Y."/>
            <person name="Soanes D.M."/>
            <person name="van der Giezen M."/>
            <person name="Wahlund T.M."/>
            <person name="Williams B."/>
            <person name="Wilson W."/>
            <person name="Wolfe G."/>
            <person name="Wurch L.L."/>
        </authorList>
    </citation>
    <scope>NUCLEOTIDE SEQUENCE</scope>
</reference>
<dbReference type="STRING" id="2903.R1B2Z2"/>
<organism evidence="11 12">
    <name type="scientific">Emiliania huxleyi (strain CCMP1516)</name>
    <dbReference type="NCBI Taxonomy" id="280463"/>
    <lineage>
        <taxon>Eukaryota</taxon>
        <taxon>Haptista</taxon>
        <taxon>Haptophyta</taxon>
        <taxon>Prymnesiophyceae</taxon>
        <taxon>Isochrysidales</taxon>
        <taxon>Noelaerhabdaceae</taxon>
        <taxon>Emiliania</taxon>
    </lineage>
</organism>
<dbReference type="eggNOG" id="KOG1009">
    <property type="taxonomic scope" value="Eukaryota"/>
</dbReference>
<evidence type="ECO:0000256" key="3">
    <source>
        <dbReference type="ARBA" id="ARBA00022574"/>
    </source>
</evidence>
<dbReference type="GeneID" id="17250024"/>
<dbReference type="InterPro" id="IPR036322">
    <property type="entry name" value="WD40_repeat_dom_sf"/>
</dbReference>
<dbReference type="Proteomes" id="UP000013827">
    <property type="component" value="Unassembled WGS sequence"/>
</dbReference>
<dbReference type="PaxDb" id="2903-EOD03923"/>
<dbReference type="EnsemblProtists" id="EOD03923">
    <property type="protein sequence ID" value="EOD03923"/>
    <property type="gene ID" value="EMIHUDRAFT_221726"/>
</dbReference>
<comment type="subcellular location">
    <subcellularLocation>
        <location evidence="1">Nucleus</location>
    </subcellularLocation>
</comment>
<evidence type="ECO:0000256" key="1">
    <source>
        <dbReference type="ARBA" id="ARBA00004123"/>
    </source>
</evidence>
<dbReference type="GO" id="GO:0005634">
    <property type="term" value="C:nucleus"/>
    <property type="evidence" value="ECO:0007669"/>
    <property type="project" value="UniProtKB-SubCell"/>
</dbReference>
<dbReference type="Gene3D" id="2.130.10.10">
    <property type="entry name" value="YVTN repeat-like/Quinoprotein amine dehydrogenase"/>
    <property type="match status" value="2"/>
</dbReference>
<dbReference type="Pfam" id="PF24105">
    <property type="entry name" value="Beta-prop_CAF1B_HIR1"/>
    <property type="match status" value="1"/>
</dbReference>
<evidence type="ECO:0000313" key="11">
    <source>
        <dbReference type="EnsemblProtists" id="EOD03923"/>
    </source>
</evidence>
<dbReference type="SMART" id="SM00320">
    <property type="entry name" value="WD40"/>
    <property type="match status" value="4"/>
</dbReference>
<reference evidence="11" key="2">
    <citation type="submission" date="2024-10" db="UniProtKB">
        <authorList>
            <consortium name="EnsemblProtists"/>
        </authorList>
    </citation>
    <scope>IDENTIFICATION</scope>
</reference>
<evidence type="ECO:0000256" key="4">
    <source>
        <dbReference type="ARBA" id="ARBA00022737"/>
    </source>
</evidence>
<dbReference type="SUPFAM" id="SSF50978">
    <property type="entry name" value="WD40 repeat-like"/>
    <property type="match status" value="1"/>
</dbReference>
<keyword evidence="4" id="KW-0677">Repeat</keyword>
<dbReference type="InterPro" id="IPR015943">
    <property type="entry name" value="WD40/YVTN_repeat-like_dom_sf"/>
</dbReference>
<evidence type="ECO:0000256" key="8">
    <source>
        <dbReference type="ARBA" id="ARBA00023242"/>
    </source>
</evidence>
<dbReference type="PANTHER" id="PTHR15271:SF4">
    <property type="entry name" value="CHROMATIN ASSEMBLY FACTOR 1 SUBUNIT B"/>
    <property type="match status" value="1"/>
</dbReference>
<dbReference type="InterPro" id="IPR045145">
    <property type="entry name" value="PTHR15271"/>
</dbReference>
<keyword evidence="5" id="KW-0227">DNA damage</keyword>
<proteinExistence type="inferred from homology"/>
<dbReference type="GO" id="GO:0006335">
    <property type="term" value="P:DNA replication-dependent chromatin assembly"/>
    <property type="evidence" value="ECO:0007669"/>
    <property type="project" value="InterPro"/>
</dbReference>
<keyword evidence="12" id="KW-1185">Reference proteome</keyword>
<dbReference type="GO" id="GO:0033186">
    <property type="term" value="C:CAF-1 complex"/>
    <property type="evidence" value="ECO:0007669"/>
    <property type="project" value="TreeGrafter"/>
</dbReference>
<evidence type="ECO:0000256" key="5">
    <source>
        <dbReference type="ARBA" id="ARBA00022763"/>
    </source>
</evidence>
<feature type="repeat" description="WD" evidence="9">
    <location>
        <begin position="87"/>
        <end position="118"/>
    </location>
</feature>
<dbReference type="KEGG" id="ehx:EMIHUDRAFT_221726"/>
<evidence type="ECO:0000256" key="6">
    <source>
        <dbReference type="ARBA" id="ARBA00022853"/>
    </source>
</evidence>
<feature type="domain" description="CAF1B/HIR1 beta-propeller" evidence="10">
    <location>
        <begin position="24"/>
        <end position="215"/>
    </location>
</feature>
<protein>
    <recommendedName>
        <fullName evidence="10">CAF1B/HIR1 beta-propeller domain-containing protein</fullName>
    </recommendedName>
</protein>
<keyword evidence="6" id="KW-0156">Chromatin regulator</keyword>
<accession>A0A0D3HY38</accession>
<dbReference type="PANTHER" id="PTHR15271">
    <property type="entry name" value="CHROMATIN ASSEMBLY FACTOR 1 SUBUNIT B"/>
    <property type="match status" value="1"/>
</dbReference>
<evidence type="ECO:0000256" key="2">
    <source>
        <dbReference type="ARBA" id="ARBA00007306"/>
    </source>
</evidence>
<evidence type="ECO:0000313" key="12">
    <source>
        <dbReference type="Proteomes" id="UP000013827"/>
    </source>
</evidence>
<dbReference type="PROSITE" id="PS50294">
    <property type="entry name" value="WD_REPEATS_REGION"/>
    <property type="match status" value="1"/>
</dbReference>
<dbReference type="PROSITE" id="PS50082">
    <property type="entry name" value="WD_REPEATS_2"/>
    <property type="match status" value="2"/>
</dbReference>
<dbReference type="RefSeq" id="XP_005756352.1">
    <property type="nucleotide sequence ID" value="XM_005756295.1"/>
</dbReference>
<evidence type="ECO:0000256" key="7">
    <source>
        <dbReference type="ARBA" id="ARBA00023204"/>
    </source>
</evidence>
<keyword evidence="8" id="KW-0539">Nucleus</keyword>
<evidence type="ECO:0000259" key="10">
    <source>
        <dbReference type="Pfam" id="PF24105"/>
    </source>
</evidence>
<keyword evidence="3 9" id="KW-0853">WD repeat</keyword>
<dbReference type="HOGENOM" id="CLU_830111_0_0_1"/>
<dbReference type="InterPro" id="IPR001680">
    <property type="entry name" value="WD40_rpt"/>
</dbReference>
<dbReference type="GO" id="GO:0006281">
    <property type="term" value="P:DNA repair"/>
    <property type="evidence" value="ECO:0007669"/>
    <property type="project" value="UniProtKB-KW"/>
</dbReference>
<name>A0A0D3HY38_EMIH1</name>
<evidence type="ECO:0000256" key="9">
    <source>
        <dbReference type="PROSITE-ProRule" id="PRU00221"/>
    </source>
</evidence>
<feature type="repeat" description="WD" evidence="9">
    <location>
        <begin position="181"/>
        <end position="213"/>
    </location>
</feature>
<comment type="similarity">
    <text evidence="2">Belongs to the WD repeat HIR1 family.</text>
</comment>
<dbReference type="InterPro" id="IPR055410">
    <property type="entry name" value="Beta-prop_CAF1B_HIR1"/>
</dbReference>
<dbReference type="AlphaFoldDB" id="A0A0D3HY38"/>
<sequence length="335" mass="35630">MFSSFPRAKIANDMTLGASPDQLRLFTPEIFWHGREEGKRFVPGSIQGVDVSASGLIATAGNDSKVRLWRLGEAPPAEAAEAPAVVLYQELDAVNAVRFSPDGATLASAADDNLIILWRDTGTRQQASFGSSAPQGEGTWKQHCVLRGHIDDGCVDGSCIVWGVSAAGAAGKGVRPMQQQLRDHEHYVQGVCWDPRGELVASVSCDRSARVYKAQPAAGKGAAPSFTFTCAYSIQKTNLIVYDSQQRTPLLVASGMHYAALTDLAWLPAGRGLIVSSADGFCSILLLAPGALGEPLPEEELPSCMRPPAAPVEAHSDGLQVKKKPKRVVPIETSV</sequence>